<dbReference type="Gene3D" id="3.30.70.330">
    <property type="match status" value="1"/>
</dbReference>
<keyword evidence="4" id="KW-1185">Reference proteome</keyword>
<comment type="similarity">
    <text evidence="1">Belongs to the RCAN family.</text>
</comment>
<feature type="compositionally biased region" description="Basic and acidic residues" evidence="2">
    <location>
        <begin position="1"/>
        <end position="10"/>
    </location>
</feature>
<dbReference type="GO" id="GO:0019722">
    <property type="term" value="P:calcium-mediated signaling"/>
    <property type="evidence" value="ECO:0007669"/>
    <property type="project" value="InterPro"/>
</dbReference>
<evidence type="ECO:0000313" key="4">
    <source>
        <dbReference type="Proteomes" id="UP000078542"/>
    </source>
</evidence>
<dbReference type="PANTHER" id="PTHR10300">
    <property type="entry name" value="CALCIPRESSIN"/>
    <property type="match status" value="1"/>
</dbReference>
<dbReference type="GO" id="GO:0008597">
    <property type="term" value="F:calcium-dependent protein serine/threonine phosphatase regulator activity"/>
    <property type="evidence" value="ECO:0007669"/>
    <property type="project" value="TreeGrafter"/>
</dbReference>
<dbReference type="PANTHER" id="PTHR10300:SF14">
    <property type="entry name" value="PROTEIN SARAH"/>
    <property type="match status" value="1"/>
</dbReference>
<dbReference type="GO" id="GO:0005737">
    <property type="term" value="C:cytoplasm"/>
    <property type="evidence" value="ECO:0007669"/>
    <property type="project" value="TreeGrafter"/>
</dbReference>
<dbReference type="GO" id="GO:0005634">
    <property type="term" value="C:nucleus"/>
    <property type="evidence" value="ECO:0007669"/>
    <property type="project" value="TreeGrafter"/>
</dbReference>
<dbReference type="FunFam" id="3.30.70.330:FF:000092">
    <property type="entry name" value="Calcipressin-2 isoform 2"/>
    <property type="match status" value="1"/>
</dbReference>
<dbReference type="Pfam" id="PF04847">
    <property type="entry name" value="Calcipressin"/>
    <property type="match status" value="1"/>
</dbReference>
<protein>
    <submittedName>
        <fullName evidence="3">Protein sarah</fullName>
    </submittedName>
</protein>
<evidence type="ECO:0000256" key="2">
    <source>
        <dbReference type="SAM" id="MobiDB-lite"/>
    </source>
</evidence>
<dbReference type="InterPro" id="IPR006931">
    <property type="entry name" value="Calcipressin"/>
</dbReference>
<gene>
    <name evidence="3" type="ORF">ALC62_12286</name>
</gene>
<dbReference type="SUPFAM" id="SSF54928">
    <property type="entry name" value="RNA-binding domain, RBD"/>
    <property type="match status" value="1"/>
</dbReference>
<feature type="region of interest" description="Disordered" evidence="2">
    <location>
        <begin position="1"/>
        <end position="20"/>
    </location>
</feature>
<dbReference type="Proteomes" id="UP000078542">
    <property type="component" value="Unassembled WGS sequence"/>
</dbReference>
<dbReference type="STRING" id="456900.A0A151IBL5"/>
<organism evidence="3 4">
    <name type="scientific">Cyphomyrmex costatus</name>
    <dbReference type="NCBI Taxonomy" id="456900"/>
    <lineage>
        <taxon>Eukaryota</taxon>
        <taxon>Metazoa</taxon>
        <taxon>Ecdysozoa</taxon>
        <taxon>Arthropoda</taxon>
        <taxon>Hexapoda</taxon>
        <taxon>Insecta</taxon>
        <taxon>Pterygota</taxon>
        <taxon>Neoptera</taxon>
        <taxon>Endopterygota</taxon>
        <taxon>Hymenoptera</taxon>
        <taxon>Apocrita</taxon>
        <taxon>Aculeata</taxon>
        <taxon>Formicoidea</taxon>
        <taxon>Formicidae</taxon>
        <taxon>Myrmicinae</taxon>
        <taxon>Cyphomyrmex</taxon>
    </lineage>
</organism>
<dbReference type="AlphaFoldDB" id="A0A151IBL5"/>
<dbReference type="CDD" id="cd12434">
    <property type="entry name" value="RRM_RCAN_like"/>
    <property type="match status" value="1"/>
</dbReference>
<evidence type="ECO:0000313" key="3">
    <source>
        <dbReference type="EMBL" id="KYM97021.1"/>
    </source>
</evidence>
<sequence>MEEKRSSRDTTEEEELEDTENIIINEVDGLPNLHPNYEQLELKFKREKDGTNIRSIDELVHDEDLPTSVIVTNVDPRVFKDDDLKEERIFITLSDPMFLQSDIENLFKQFGEDTTFQYFRSFRRMRVNYSSPSAAANARIQLHQSHFGETDINCYFAQPVTPIDMEDQHLQPPALTKQFLISPPASPPVGWEPREEGEPLVNYDLLTAIANLSAGDTHEIHPGGSGQPGIVVHVCENANPTKNAPRIQHTRCPEH</sequence>
<evidence type="ECO:0000256" key="1">
    <source>
        <dbReference type="ARBA" id="ARBA00008209"/>
    </source>
</evidence>
<name>A0A151IBL5_9HYME</name>
<dbReference type="InterPro" id="IPR012677">
    <property type="entry name" value="Nucleotide-bd_a/b_plait_sf"/>
</dbReference>
<reference evidence="3 4" key="1">
    <citation type="submission" date="2016-03" db="EMBL/GenBank/DDBJ databases">
        <title>Cyphomyrmex costatus WGS genome.</title>
        <authorList>
            <person name="Nygaard S."/>
            <person name="Hu H."/>
            <person name="Boomsma J."/>
            <person name="Zhang G."/>
        </authorList>
    </citation>
    <scope>NUCLEOTIDE SEQUENCE [LARGE SCALE GENOMIC DNA]</scope>
    <source>
        <strain evidence="3">MS0001</strain>
        <tissue evidence="3">Whole body</tissue>
    </source>
</reference>
<dbReference type="InterPro" id="IPR035979">
    <property type="entry name" value="RBD_domain_sf"/>
</dbReference>
<accession>A0A151IBL5</accession>
<dbReference type="EMBL" id="KQ978095">
    <property type="protein sequence ID" value="KYM97021.1"/>
    <property type="molecule type" value="Genomic_DNA"/>
</dbReference>
<dbReference type="GO" id="GO:0003676">
    <property type="term" value="F:nucleic acid binding"/>
    <property type="evidence" value="ECO:0007669"/>
    <property type="project" value="InterPro"/>
</dbReference>
<proteinExistence type="inferred from homology"/>
<dbReference type="GO" id="GO:0007617">
    <property type="term" value="P:mating behavior"/>
    <property type="evidence" value="ECO:0007669"/>
    <property type="project" value="UniProtKB-ARBA"/>
</dbReference>
<feature type="compositionally biased region" description="Acidic residues" evidence="2">
    <location>
        <begin position="11"/>
        <end position="20"/>
    </location>
</feature>